<sequence>MSGSARNGDGNEEDGRPTETVLRVLNEHDPEGLLALGAPNDEYEPEAEHLARLASQSRTITAEVVTEVWDYWFGHAGSFTERASPQDLEQLAAHLEAAVSSVRPP</sequence>
<proteinExistence type="predicted"/>
<evidence type="ECO:0000313" key="1">
    <source>
        <dbReference type="EMBL" id="MDR7302302.1"/>
    </source>
</evidence>
<evidence type="ECO:0000313" key="2">
    <source>
        <dbReference type="Proteomes" id="UP001180845"/>
    </source>
</evidence>
<protein>
    <submittedName>
        <fullName evidence="1">Uncharacterized protein</fullName>
    </submittedName>
</protein>
<dbReference type="RefSeq" id="WP_310273720.1">
    <property type="nucleotide sequence ID" value="NZ_JAVDXW010000001.1"/>
</dbReference>
<dbReference type="AlphaFoldDB" id="A0AAE3ZFI2"/>
<dbReference type="EMBL" id="JAVDXW010000001">
    <property type="protein sequence ID" value="MDR7302302.1"/>
    <property type="molecule type" value="Genomic_DNA"/>
</dbReference>
<gene>
    <name evidence="1" type="ORF">JOF55_002483</name>
</gene>
<name>A0AAE3ZFI2_9ACTN</name>
<comment type="caution">
    <text evidence="1">The sequence shown here is derived from an EMBL/GenBank/DDBJ whole genome shotgun (WGS) entry which is preliminary data.</text>
</comment>
<keyword evidence="2" id="KW-1185">Reference proteome</keyword>
<reference evidence="1" key="1">
    <citation type="submission" date="2023-07" db="EMBL/GenBank/DDBJ databases">
        <title>Sequencing the genomes of 1000 actinobacteria strains.</title>
        <authorList>
            <person name="Klenk H.-P."/>
        </authorList>
    </citation>
    <scope>NUCLEOTIDE SEQUENCE</scope>
    <source>
        <strain evidence="1">DSM 45977</strain>
    </source>
</reference>
<dbReference type="Proteomes" id="UP001180845">
    <property type="component" value="Unassembled WGS sequence"/>
</dbReference>
<accession>A0AAE3ZFI2</accession>
<organism evidence="1 2">
    <name type="scientific">Haloactinomyces albus</name>
    <dbReference type="NCBI Taxonomy" id="1352928"/>
    <lineage>
        <taxon>Bacteria</taxon>
        <taxon>Bacillati</taxon>
        <taxon>Actinomycetota</taxon>
        <taxon>Actinomycetes</taxon>
        <taxon>Actinopolysporales</taxon>
        <taxon>Actinopolysporaceae</taxon>
        <taxon>Haloactinomyces</taxon>
    </lineage>
</organism>